<reference evidence="2" key="1">
    <citation type="journal article" date="2021" name="bioRxiv">
        <title>Whole Genome Assembly and Annotation of Northern Wild Rice, Zizania palustris L., Supports a Whole Genome Duplication in the Zizania Genus.</title>
        <authorList>
            <person name="Haas M."/>
            <person name="Kono T."/>
            <person name="Macchietto M."/>
            <person name="Millas R."/>
            <person name="McGilp L."/>
            <person name="Shao M."/>
            <person name="Duquette J."/>
            <person name="Hirsch C.N."/>
            <person name="Kimball J."/>
        </authorList>
    </citation>
    <scope>NUCLEOTIDE SEQUENCE</scope>
    <source>
        <tissue evidence="2">Fresh leaf tissue</tissue>
    </source>
</reference>
<gene>
    <name evidence="2" type="ORF">GUJ93_ZPchr0005g15013</name>
</gene>
<evidence type="ECO:0000313" key="3">
    <source>
        <dbReference type="Proteomes" id="UP000729402"/>
    </source>
</evidence>
<proteinExistence type="predicted"/>
<sequence length="159" mass="17520">MPSRYSADPRPPPHLPTSTPSHYSIDLRPPLSLAPPFDVVPHSPLCPPVSTFTLMSCLSPCPPFHYHTLHRRTLPTEDLAPKEFMLLPDSEDEQENLTPDDITLLPACGCYDGVHDEMLKKLNNIQEKKESDNGAEIDIAKEAIASANNHASQVICKGS</sequence>
<protein>
    <submittedName>
        <fullName evidence="2">Uncharacterized protein</fullName>
    </submittedName>
</protein>
<name>A0A8J5W1P8_ZIZPA</name>
<accession>A0A8J5W1P8</accession>
<evidence type="ECO:0000313" key="2">
    <source>
        <dbReference type="EMBL" id="KAG8068629.1"/>
    </source>
</evidence>
<dbReference type="EMBL" id="JAAALK010000284">
    <property type="protein sequence ID" value="KAG8068629.1"/>
    <property type="molecule type" value="Genomic_DNA"/>
</dbReference>
<keyword evidence="3" id="KW-1185">Reference proteome</keyword>
<dbReference type="AlphaFoldDB" id="A0A8J5W1P8"/>
<dbReference type="Proteomes" id="UP000729402">
    <property type="component" value="Unassembled WGS sequence"/>
</dbReference>
<feature type="region of interest" description="Disordered" evidence="1">
    <location>
        <begin position="1"/>
        <end position="22"/>
    </location>
</feature>
<evidence type="ECO:0000256" key="1">
    <source>
        <dbReference type="SAM" id="MobiDB-lite"/>
    </source>
</evidence>
<comment type="caution">
    <text evidence="2">The sequence shown here is derived from an EMBL/GenBank/DDBJ whole genome shotgun (WGS) entry which is preliminary data.</text>
</comment>
<organism evidence="2 3">
    <name type="scientific">Zizania palustris</name>
    <name type="common">Northern wild rice</name>
    <dbReference type="NCBI Taxonomy" id="103762"/>
    <lineage>
        <taxon>Eukaryota</taxon>
        <taxon>Viridiplantae</taxon>
        <taxon>Streptophyta</taxon>
        <taxon>Embryophyta</taxon>
        <taxon>Tracheophyta</taxon>
        <taxon>Spermatophyta</taxon>
        <taxon>Magnoliopsida</taxon>
        <taxon>Liliopsida</taxon>
        <taxon>Poales</taxon>
        <taxon>Poaceae</taxon>
        <taxon>BOP clade</taxon>
        <taxon>Oryzoideae</taxon>
        <taxon>Oryzeae</taxon>
        <taxon>Zizaniinae</taxon>
        <taxon>Zizania</taxon>
    </lineage>
</organism>
<reference evidence="2" key="2">
    <citation type="submission" date="2021-02" db="EMBL/GenBank/DDBJ databases">
        <authorList>
            <person name="Kimball J.A."/>
            <person name="Haas M.W."/>
            <person name="Macchietto M."/>
            <person name="Kono T."/>
            <person name="Duquette J."/>
            <person name="Shao M."/>
        </authorList>
    </citation>
    <scope>NUCLEOTIDE SEQUENCE</scope>
    <source>
        <tissue evidence="2">Fresh leaf tissue</tissue>
    </source>
</reference>